<sequence>MQGLIWLILIFFISQTYVAESGKLLGFRDPNTNYLYTLNSLNATTFGTGSPYRSLIKVSRVKLDERKRPVGRPEPIQTLKFTPPLVDFDLQCSPKHCYLVTVTSRTKRNVELFSWQRTQFDSSAVRDSFARAQAVKIIAINSGFYIVVAQEQLHLSPYRYSLATSDDEEPTRFMGCAVLKFIKGHEHNVKYHQFIRLPFNPRHVNHFTTINSNNVTDSIVGPTENHHLVFSADSNWADPETPDSVRSFIWSPLNDYFWSYRMPRGAEAAQSKPGTQVLNFAEPPPPPQSLPLVLNSTNQRPQQDYAGAVETCFYQLQRVLADRDLEARRLIESSRSVWRAPSEGNQYQQAAAASLTNISAQVVVHGNVIVSGTIIDNPQITIIGKNQPMRRAEQPPAPTTPMLHVVHLVNSHSPAIVDNKFKQALFKLNYIREKLSRAVRADLDVGWPQGATFFNQIRFFGRLLADEVMFNGIANSDVRLNDIPFKQLQNELVSLNGAQNIGGKIEFHGRVVADRLEIHGLINDNFYLKDAIDILSDRIQIIETTGQDNFVQLPGLAPVEFKSISAPNVILAHNASVNSIRLSEFITRDNRTQVIVGRKTFRRLSMSKLDLEHHAVLLNGVNISHIARNAIRLRPEQPYQTIPGNHGATFMKPIFVNKLTFNSKINQHINITSLIHDSIKTNSYEVQQIFGQKNFLNGLKVKRLNTEGALNGIEVSQVFNLNPAPPIPEQHLDTNFTASSSHQYDVPIMGEFVFRAPVQVAGSVHANLVNGIDLTRRAIRRVPANLVQLNGNRSQLASPQIVRGHKTFFMPLRVINDIRLIDSRRASQLINNSTRIPYPLINGIDMRMVSAGLARLMQKPPPIFVENLNIHGNLDIPTQVDKNGSSSILFGNYSVCPLELIRSRVVLASAEDQFIDTPLRINSLRAKSISVGPNALNEFDFPSDFVLRTAVSSASLTPPIVEPIYGIKTIEHLVVSPAMLPSGMNLGPASGPLVQQGVVLERGASINQVPYSELQTFIAHERNLNSTGEKIFNTMHVYGNIFSKRINGYYWPDDILLRSVSSTPGTPTLPFIHKRIYSHLIFTNSSSLRVENQLVLRGPIQLNGRMNGVNLTEFSRQSATYGDKDLLSNGRPIRNKIFLGGLSVRNEIRSEGLIDGVNVEEMKHRVVTIGPPGRPVHITSPKIFTDVSFDGPVRMMYLNGVSVDSYLNRIRFEPDGITLRVRNKKTITGALRINKNLYVHGLVNGIDFTNLKARPISLGPTEELVFNKSLVVEGDVFMDNLLISERNGTIDGVKLRNLVQIGPHAKDEFTIVNPRVSRMAGPYGRSMKINGSIMECQIGCEVQPVIQQLHNRTSTSRSLSYQPQTSRPVVVPSQSVMSFTSRPVLFNQGNYAITRTTPPYTLASSYQPPLMPTPRPSMQAARPMHPPQRLVNRKPYSIRYEPRQAVPAKRYVAPDRASIIAEQLETLRKRIVSINLVRLSRDSNLVVGFIDAPTNDVSSYMLPENEPSHYDHLVSHQRSYLQLDQIDFKFRPTTTYHLSVGVATNRYGQNLTSVSSSLGGNNLRELSVLPVESPNGAMFIRIPNVQALFLLISQDRSTSSEMCPATGMILPTDRYMDGTQYYDGPSRADNGVHVYLFHALQNSSSLTSAYFDLYQTIDLLGVDSFQKFSYGDSTYVLAISRELNRIYLLLLRGYTGFQVVSHIDAPMIESVSIMYSIDKKTSISGTSNKRDPSYHGGCSYLMVSPA</sequence>
<dbReference type="EMBL" id="GGYP01004062">
    <property type="protein sequence ID" value="MDE48833.1"/>
    <property type="molecule type" value="Transcribed_RNA"/>
</dbReference>
<feature type="signal peptide" evidence="1">
    <location>
        <begin position="1"/>
        <end position="21"/>
    </location>
</feature>
<evidence type="ECO:0000313" key="2">
    <source>
        <dbReference type="EMBL" id="MDE48833.1"/>
    </source>
</evidence>
<protein>
    <submittedName>
        <fullName evidence="2">Uncharacterized protein</fullName>
    </submittedName>
</protein>
<evidence type="ECO:0000256" key="1">
    <source>
        <dbReference type="SAM" id="SignalP"/>
    </source>
</evidence>
<organism evidence="2">
    <name type="scientific">Aceria tosichella</name>
    <name type="common">wheat curl mite</name>
    <dbReference type="NCBI Taxonomy" id="561515"/>
    <lineage>
        <taxon>Eukaryota</taxon>
        <taxon>Metazoa</taxon>
        <taxon>Ecdysozoa</taxon>
        <taxon>Arthropoda</taxon>
        <taxon>Chelicerata</taxon>
        <taxon>Arachnida</taxon>
        <taxon>Acari</taxon>
        <taxon>Acariformes</taxon>
        <taxon>Trombidiformes</taxon>
        <taxon>Prostigmata</taxon>
        <taxon>Eupodina</taxon>
        <taxon>Eriophyoidea</taxon>
        <taxon>Eriophyidae</taxon>
        <taxon>Eriophyinae</taxon>
        <taxon>Aceriini</taxon>
        <taxon>Aceria</taxon>
    </lineage>
</organism>
<proteinExistence type="predicted"/>
<reference evidence="2" key="1">
    <citation type="submission" date="2018-10" db="EMBL/GenBank/DDBJ databases">
        <title>Transcriptome assembly of Aceria tosichella (Wheat curl mite) Type 2.</title>
        <authorList>
            <person name="Scully E.D."/>
            <person name="Geib S.M."/>
            <person name="Palmer N.A."/>
            <person name="Gupta A.K."/>
            <person name="Sarath G."/>
            <person name="Tatineni S."/>
        </authorList>
    </citation>
    <scope>NUCLEOTIDE SEQUENCE</scope>
    <source>
        <strain evidence="2">LincolnNE</strain>
    </source>
</reference>
<name>A0A6G1SFY4_9ACAR</name>
<gene>
    <name evidence="2" type="ORF">g.17965</name>
</gene>
<accession>A0A6G1SFY4</accession>
<keyword evidence="1" id="KW-0732">Signal</keyword>
<feature type="chain" id="PRO_5026161187" evidence="1">
    <location>
        <begin position="22"/>
        <end position="1746"/>
    </location>
</feature>